<feature type="transmembrane region" description="Helical" evidence="1">
    <location>
        <begin position="12"/>
        <end position="33"/>
    </location>
</feature>
<evidence type="ECO:0000256" key="1">
    <source>
        <dbReference type="SAM" id="Phobius"/>
    </source>
</evidence>
<keyword evidence="1" id="KW-1133">Transmembrane helix</keyword>
<gene>
    <name evidence="2" type="ORF">MKW98_027860</name>
</gene>
<name>A0AAD4SL91_9MAGN</name>
<keyword evidence="1" id="KW-0472">Membrane</keyword>
<sequence length="138" mass="16369">MQRRDFDSTSMTWSLFLLIAFVTTLIFVSLFWFIGKRARNQNFYFAFMAMLVLYEIGIGAFWSFLFFGFRLSQWLPAYRASHLDSFYNFMDSNWEITMWLFLGSVILEFMALCSLALYLQARAQALQDSKNHPRETNV</sequence>
<organism evidence="2 3">
    <name type="scientific">Papaver atlanticum</name>
    <dbReference type="NCBI Taxonomy" id="357466"/>
    <lineage>
        <taxon>Eukaryota</taxon>
        <taxon>Viridiplantae</taxon>
        <taxon>Streptophyta</taxon>
        <taxon>Embryophyta</taxon>
        <taxon>Tracheophyta</taxon>
        <taxon>Spermatophyta</taxon>
        <taxon>Magnoliopsida</taxon>
        <taxon>Ranunculales</taxon>
        <taxon>Papaveraceae</taxon>
        <taxon>Papaveroideae</taxon>
        <taxon>Papaver</taxon>
    </lineage>
</organism>
<comment type="caution">
    <text evidence="2">The sequence shown here is derived from an EMBL/GenBank/DDBJ whole genome shotgun (WGS) entry which is preliminary data.</text>
</comment>
<dbReference type="AlphaFoldDB" id="A0AAD4SL91"/>
<accession>A0AAD4SL91</accession>
<feature type="transmembrane region" description="Helical" evidence="1">
    <location>
        <begin position="96"/>
        <end position="119"/>
    </location>
</feature>
<dbReference type="Proteomes" id="UP001202328">
    <property type="component" value="Unassembled WGS sequence"/>
</dbReference>
<keyword evidence="1" id="KW-0812">Transmembrane</keyword>
<proteinExistence type="predicted"/>
<evidence type="ECO:0000313" key="3">
    <source>
        <dbReference type="Proteomes" id="UP001202328"/>
    </source>
</evidence>
<evidence type="ECO:0000313" key="2">
    <source>
        <dbReference type="EMBL" id="KAI3910578.1"/>
    </source>
</evidence>
<keyword evidence="3" id="KW-1185">Reference proteome</keyword>
<feature type="transmembrane region" description="Helical" evidence="1">
    <location>
        <begin position="45"/>
        <end position="69"/>
    </location>
</feature>
<dbReference type="EMBL" id="JAJJMB010010184">
    <property type="protein sequence ID" value="KAI3910578.1"/>
    <property type="molecule type" value="Genomic_DNA"/>
</dbReference>
<protein>
    <submittedName>
        <fullName evidence="2">Uncharacterized protein</fullName>
    </submittedName>
</protein>
<reference evidence="2" key="1">
    <citation type="submission" date="2022-04" db="EMBL/GenBank/DDBJ databases">
        <title>A functionally conserved STORR gene fusion in Papaver species that diverged 16.8 million years ago.</title>
        <authorList>
            <person name="Catania T."/>
        </authorList>
    </citation>
    <scope>NUCLEOTIDE SEQUENCE</scope>
    <source>
        <strain evidence="2">S-188037</strain>
    </source>
</reference>